<sequence length="131" mass="14522">MTLASRPRARNEQKKRGSSLRLLLLLIAMAIGAWGFLDGWLPAMFSTKADLETSVVQLMQEKFDSTPQIASYHLYVNKVTLIHVEGNRYKGIATVIANGHPYDVPVDVTADGKQVMYQMDTSALMPLLLGN</sequence>
<evidence type="ECO:0000313" key="2">
    <source>
        <dbReference type="EMBL" id="MCP1376004.1"/>
    </source>
</evidence>
<accession>A0ABT1FF46</accession>
<keyword evidence="1" id="KW-0812">Transmembrane</keyword>
<reference evidence="2 3" key="1">
    <citation type="submission" date="2022-06" db="EMBL/GenBank/DDBJ databases">
        <title>Dyella sp. Sa strain:Sa Genome sequencing.</title>
        <authorList>
            <person name="Park S."/>
        </authorList>
    </citation>
    <scope>NUCLEOTIDE SEQUENCE [LARGE SCALE GENOMIC DNA]</scope>
    <source>
        <strain evidence="2 3">Sa</strain>
    </source>
</reference>
<protein>
    <recommendedName>
        <fullName evidence="4">DUF4845 domain-containing protein</fullName>
    </recommendedName>
</protein>
<evidence type="ECO:0000313" key="3">
    <source>
        <dbReference type="Proteomes" id="UP001204615"/>
    </source>
</evidence>
<dbReference type="RefSeq" id="WP_253568792.1">
    <property type="nucleotide sequence ID" value="NZ_JAMZEK010000004.1"/>
</dbReference>
<dbReference type="EMBL" id="JAMZEK010000004">
    <property type="protein sequence ID" value="MCP1376004.1"/>
    <property type="molecule type" value="Genomic_DNA"/>
</dbReference>
<organism evidence="2 3">
    <name type="scientific">Dyella lutea</name>
    <dbReference type="NCBI Taxonomy" id="2950441"/>
    <lineage>
        <taxon>Bacteria</taxon>
        <taxon>Pseudomonadati</taxon>
        <taxon>Pseudomonadota</taxon>
        <taxon>Gammaproteobacteria</taxon>
        <taxon>Lysobacterales</taxon>
        <taxon>Rhodanobacteraceae</taxon>
        <taxon>Dyella</taxon>
    </lineage>
</organism>
<keyword evidence="3" id="KW-1185">Reference proteome</keyword>
<gene>
    <name evidence="2" type="ORF">NC595_18300</name>
</gene>
<comment type="caution">
    <text evidence="2">The sequence shown here is derived from an EMBL/GenBank/DDBJ whole genome shotgun (WGS) entry which is preliminary data.</text>
</comment>
<proteinExistence type="predicted"/>
<evidence type="ECO:0000256" key="1">
    <source>
        <dbReference type="SAM" id="Phobius"/>
    </source>
</evidence>
<feature type="transmembrane region" description="Helical" evidence="1">
    <location>
        <begin position="20"/>
        <end position="37"/>
    </location>
</feature>
<evidence type="ECO:0008006" key="4">
    <source>
        <dbReference type="Google" id="ProtNLM"/>
    </source>
</evidence>
<keyword evidence="1" id="KW-0472">Membrane</keyword>
<keyword evidence="1" id="KW-1133">Transmembrane helix</keyword>
<dbReference type="Proteomes" id="UP001204615">
    <property type="component" value="Unassembled WGS sequence"/>
</dbReference>
<name>A0ABT1FF46_9GAMM</name>